<name>A0ABD2Z3K6_9GENT</name>
<proteinExistence type="predicted"/>
<gene>
    <name evidence="1" type="ORF">ACH5RR_025637</name>
</gene>
<reference evidence="1 2" key="1">
    <citation type="submission" date="2024-11" db="EMBL/GenBank/DDBJ databases">
        <title>A near-complete genome assembly of Cinchona calisaya.</title>
        <authorList>
            <person name="Lian D.C."/>
            <person name="Zhao X.W."/>
            <person name="Wei L."/>
        </authorList>
    </citation>
    <scope>NUCLEOTIDE SEQUENCE [LARGE SCALE GENOMIC DNA]</scope>
    <source>
        <tissue evidence="1">Nenye</tissue>
    </source>
</reference>
<dbReference type="AlphaFoldDB" id="A0ABD2Z3K6"/>
<evidence type="ECO:0000313" key="2">
    <source>
        <dbReference type="Proteomes" id="UP001630127"/>
    </source>
</evidence>
<dbReference type="Proteomes" id="UP001630127">
    <property type="component" value="Unassembled WGS sequence"/>
</dbReference>
<comment type="caution">
    <text evidence="1">The sequence shown here is derived from an EMBL/GenBank/DDBJ whole genome shotgun (WGS) entry which is preliminary data.</text>
</comment>
<protein>
    <submittedName>
        <fullName evidence="1">Uncharacterized protein</fullName>
    </submittedName>
</protein>
<evidence type="ECO:0000313" key="1">
    <source>
        <dbReference type="EMBL" id="KAL3512920.1"/>
    </source>
</evidence>
<sequence length="164" mass="19004">MVMAAHEGGAGEGEWFGALWEGEVGCDTRFCVQGFRGWLYKYNKFSETIGTPAHDKVGVAAMHLENQALQRHRIYMKPRFTMEITSWEEYIKEISSKFGNSCENKFATLFKAFSNDKRFETEVHPQVKTNRLLPTLEIEGREEENRSRKILIMVMILEQWIGGF</sequence>
<dbReference type="EMBL" id="JBJUIK010000011">
    <property type="protein sequence ID" value="KAL3512920.1"/>
    <property type="molecule type" value="Genomic_DNA"/>
</dbReference>
<keyword evidence="2" id="KW-1185">Reference proteome</keyword>
<organism evidence="1 2">
    <name type="scientific">Cinchona calisaya</name>
    <dbReference type="NCBI Taxonomy" id="153742"/>
    <lineage>
        <taxon>Eukaryota</taxon>
        <taxon>Viridiplantae</taxon>
        <taxon>Streptophyta</taxon>
        <taxon>Embryophyta</taxon>
        <taxon>Tracheophyta</taxon>
        <taxon>Spermatophyta</taxon>
        <taxon>Magnoliopsida</taxon>
        <taxon>eudicotyledons</taxon>
        <taxon>Gunneridae</taxon>
        <taxon>Pentapetalae</taxon>
        <taxon>asterids</taxon>
        <taxon>lamiids</taxon>
        <taxon>Gentianales</taxon>
        <taxon>Rubiaceae</taxon>
        <taxon>Cinchonoideae</taxon>
        <taxon>Cinchoneae</taxon>
        <taxon>Cinchona</taxon>
    </lineage>
</organism>
<accession>A0ABD2Z3K6</accession>